<evidence type="ECO:0000313" key="3">
    <source>
        <dbReference type="Proteomes" id="UP000595437"/>
    </source>
</evidence>
<evidence type="ECO:0000313" key="2">
    <source>
        <dbReference type="EMBL" id="QQP38766.1"/>
    </source>
</evidence>
<dbReference type="AlphaFoldDB" id="A0A7T8GWG7"/>
<proteinExistence type="predicted"/>
<gene>
    <name evidence="2" type="ORF">FKW44_019441</name>
</gene>
<dbReference type="EMBL" id="CP045902">
    <property type="protein sequence ID" value="QQP38766.1"/>
    <property type="molecule type" value="Genomic_DNA"/>
</dbReference>
<sequence length="64" mass="7306">NVTLVYSESVMSYLDHPEMSILLVCGIATGTVMFFLVGGIFLVILNERRKRRRHQEILLRGSQP</sequence>
<organism evidence="2 3">
    <name type="scientific">Caligus rogercresseyi</name>
    <name type="common">Sea louse</name>
    <dbReference type="NCBI Taxonomy" id="217165"/>
    <lineage>
        <taxon>Eukaryota</taxon>
        <taxon>Metazoa</taxon>
        <taxon>Ecdysozoa</taxon>
        <taxon>Arthropoda</taxon>
        <taxon>Crustacea</taxon>
        <taxon>Multicrustacea</taxon>
        <taxon>Hexanauplia</taxon>
        <taxon>Copepoda</taxon>
        <taxon>Siphonostomatoida</taxon>
        <taxon>Caligidae</taxon>
        <taxon>Caligus</taxon>
    </lineage>
</organism>
<name>A0A7T8GWG7_CALRO</name>
<reference evidence="3" key="1">
    <citation type="submission" date="2021-01" db="EMBL/GenBank/DDBJ databases">
        <title>Caligus Genome Assembly.</title>
        <authorList>
            <person name="Gallardo-Escarate C."/>
        </authorList>
    </citation>
    <scope>NUCLEOTIDE SEQUENCE [LARGE SCALE GENOMIC DNA]</scope>
</reference>
<keyword evidence="1" id="KW-1133">Transmembrane helix</keyword>
<accession>A0A7T8GWG7</accession>
<dbReference type="Proteomes" id="UP000595437">
    <property type="component" value="Chromosome 13"/>
</dbReference>
<feature type="transmembrane region" description="Helical" evidence="1">
    <location>
        <begin position="20"/>
        <end position="45"/>
    </location>
</feature>
<evidence type="ECO:0000256" key="1">
    <source>
        <dbReference type="SAM" id="Phobius"/>
    </source>
</evidence>
<keyword evidence="1" id="KW-0812">Transmembrane</keyword>
<keyword evidence="3" id="KW-1185">Reference proteome</keyword>
<protein>
    <submittedName>
        <fullName evidence="2">Uncharacterized protein</fullName>
    </submittedName>
</protein>
<feature type="non-terminal residue" evidence="2">
    <location>
        <position position="64"/>
    </location>
</feature>
<keyword evidence="1" id="KW-0472">Membrane</keyword>
<feature type="non-terminal residue" evidence="2">
    <location>
        <position position="1"/>
    </location>
</feature>